<dbReference type="PANTHER" id="PTHR10335">
    <property type="entry name" value="RRNA 2-O-METHYLTRANSFERASE FIBRILLARIN"/>
    <property type="match status" value="1"/>
</dbReference>
<evidence type="ECO:0000256" key="14">
    <source>
        <dbReference type="ARBA" id="ARBA00055431"/>
    </source>
</evidence>
<dbReference type="HAMAP" id="MF_00351">
    <property type="entry name" value="RNA_methyltransf_FlpA"/>
    <property type="match status" value="1"/>
</dbReference>
<dbReference type="FunFam" id="3.40.50.150:FF:000001">
    <property type="entry name" value="Fibrillarin like 1"/>
    <property type="match status" value="1"/>
</dbReference>
<dbReference type="PANTHER" id="PTHR10335:SF17">
    <property type="entry name" value="FIBRILLARIN"/>
    <property type="match status" value="1"/>
</dbReference>
<dbReference type="InterPro" id="IPR029063">
    <property type="entry name" value="SAM-dependent_MTases_sf"/>
</dbReference>
<keyword evidence="9" id="KW-0694">RNA-binding</keyword>
<evidence type="ECO:0000256" key="4">
    <source>
        <dbReference type="ARBA" id="ARBA00022481"/>
    </source>
</evidence>
<keyword evidence="6" id="KW-0489">Methyltransferase</keyword>
<protein>
    <recommendedName>
        <fullName evidence="3">rRNA 2'-O-methyltransferase fibrillarin</fullName>
    </recommendedName>
    <alternativeName>
        <fullName evidence="12">Histone-glutamine methyltransferase</fullName>
    </alternativeName>
</protein>
<dbReference type="InterPro" id="IPR000692">
    <property type="entry name" value="Fibrillarin"/>
</dbReference>
<dbReference type="GO" id="GO:0003723">
    <property type="term" value="F:RNA binding"/>
    <property type="evidence" value="ECO:0007669"/>
    <property type="project" value="UniProtKB-KW"/>
</dbReference>
<feature type="region of interest" description="Disordered" evidence="15">
    <location>
        <begin position="26"/>
        <end position="133"/>
    </location>
</feature>
<evidence type="ECO:0000256" key="1">
    <source>
        <dbReference type="ARBA" id="ARBA00004604"/>
    </source>
</evidence>
<dbReference type="InterPro" id="IPR020813">
    <property type="entry name" value="Fibrillarin_CS"/>
</dbReference>
<evidence type="ECO:0000256" key="6">
    <source>
        <dbReference type="ARBA" id="ARBA00022603"/>
    </source>
</evidence>
<evidence type="ECO:0000256" key="9">
    <source>
        <dbReference type="ARBA" id="ARBA00022884"/>
    </source>
</evidence>
<evidence type="ECO:0000256" key="8">
    <source>
        <dbReference type="ARBA" id="ARBA00022691"/>
    </source>
</evidence>
<keyword evidence="7" id="KW-0808">Transferase</keyword>
<dbReference type="Pfam" id="PF01269">
    <property type="entry name" value="Fibrillarin"/>
    <property type="match status" value="1"/>
</dbReference>
<name>A0A8C9GIH3_9PRIM</name>
<dbReference type="PROSITE" id="PS00566">
    <property type="entry name" value="FIBRILLARIN"/>
    <property type="match status" value="1"/>
</dbReference>
<comment type="function">
    <text evidence="14">S-adenosyl-L-methionine-dependent methyltransferase that has the ability to methylate both RNAs and proteins. Involved in pre-rRNA processing. Utilizes the methyl donor S-adenosyl-L-methionine to catalyze the site-specific 2'-hydroxyl methylation of ribose moieties in pre-ribosomal RNA. Site specificity is provided by a guide RNA that base pairs with the substrate. Methylation occurs at a characteristic distance from the sequence involved in base pairing with the guide RNA. Also acts as a protein methyltransferase by mediating methylation of 'Gln-105' of histone H2A (H2AQ105me), a modification that impairs binding of the FACT complex and is specifically present at 35S ribosomal DNA locus.</text>
</comment>
<keyword evidence="18" id="KW-1185">Reference proteome</keyword>
<evidence type="ECO:0000256" key="12">
    <source>
        <dbReference type="ARBA" id="ARBA00032245"/>
    </source>
</evidence>
<feature type="compositionally biased region" description="Gly residues" evidence="15">
    <location>
        <begin position="43"/>
        <end position="132"/>
    </location>
</feature>
<dbReference type="Gene3D" id="3.30.200.20">
    <property type="entry name" value="Phosphorylase Kinase, domain 1"/>
    <property type="match status" value="1"/>
</dbReference>
<keyword evidence="16" id="KW-0732">Signal</keyword>
<dbReference type="NCBIfam" id="NF003276">
    <property type="entry name" value="PRK04266.1-2"/>
    <property type="match status" value="1"/>
</dbReference>
<dbReference type="GO" id="GO:0000494">
    <property type="term" value="P:box C/D sno(s)RNA 3'-end processing"/>
    <property type="evidence" value="ECO:0007669"/>
    <property type="project" value="TreeGrafter"/>
</dbReference>
<feature type="chain" id="PRO_5034498239" description="rRNA 2'-O-methyltransferase fibrillarin" evidence="16">
    <location>
        <begin position="19"/>
        <end position="367"/>
    </location>
</feature>
<keyword evidence="5" id="KW-0698">rRNA processing</keyword>
<evidence type="ECO:0000256" key="13">
    <source>
        <dbReference type="ARBA" id="ARBA00047568"/>
    </source>
</evidence>
<evidence type="ECO:0000256" key="11">
    <source>
        <dbReference type="ARBA" id="ARBA00023274"/>
    </source>
</evidence>
<evidence type="ECO:0000256" key="16">
    <source>
        <dbReference type="SAM" id="SignalP"/>
    </source>
</evidence>
<dbReference type="AlphaFoldDB" id="A0A8C9GIH3"/>
<dbReference type="Gene3D" id="3.40.50.150">
    <property type="entry name" value="Vaccinia Virus protein VP39"/>
    <property type="match status" value="1"/>
</dbReference>
<dbReference type="SUPFAM" id="SSF53335">
    <property type="entry name" value="S-adenosyl-L-methionine-dependent methyltransferases"/>
    <property type="match status" value="1"/>
</dbReference>
<evidence type="ECO:0000256" key="10">
    <source>
        <dbReference type="ARBA" id="ARBA00023242"/>
    </source>
</evidence>
<evidence type="ECO:0000313" key="18">
    <source>
        <dbReference type="Proteomes" id="UP000694416"/>
    </source>
</evidence>
<comment type="similarity">
    <text evidence="2">Belongs to the methyltransferase superfamily. Fibrillarin family.</text>
</comment>
<keyword evidence="11" id="KW-0687">Ribonucleoprotein</keyword>
<evidence type="ECO:0000256" key="15">
    <source>
        <dbReference type="SAM" id="MobiDB-lite"/>
    </source>
</evidence>
<dbReference type="PRINTS" id="PR00052">
    <property type="entry name" value="FIBRILLARIN"/>
</dbReference>
<keyword evidence="10" id="KW-0539">Nucleus</keyword>
<dbReference type="GO" id="GO:0032040">
    <property type="term" value="C:small-subunit processome"/>
    <property type="evidence" value="ECO:0007669"/>
    <property type="project" value="TreeGrafter"/>
</dbReference>
<dbReference type="Ensembl" id="ENSPTET00000006296.1">
    <property type="protein sequence ID" value="ENSPTEP00000004019.1"/>
    <property type="gene ID" value="ENSPTEG00000004753.1"/>
</dbReference>
<sequence>MFFFFYALIFIDSFKGKGGNFKQGSNDFFKGRNDKAVRKGNNWKGGSGGDGGKGGRGGGFGGRGGGGGGGRGGGFGGKGGRGGGFGGGFGGGGGGGRGGGGRGGGGRGGGGRGGGGRGGGGRGGRGGSGGSGANKAGKVIVIPHRFPGVYLIKGKSDVLVTKNLVPGESVYGERRYQVMDDDDKIEYRVWNPFRSKLGACLMGGVGNMPIKPGSKVLYLGAASGTSVSHVSDMVGSEGVVYAVEFSHRSGRDLTNMSKKRTNIVPIVEDARQPLKYRMLVDMVDVVFADVAQPDQARIVALNAHMYLKAGGWFVISIKANCVDSTAKPEVVFASEMEKLKKEKCKPKEKLTLEPFHRNHAMVLGVYR</sequence>
<keyword evidence="8" id="KW-0949">S-adenosyl-L-methionine</keyword>
<dbReference type="FunFam" id="3.30.200.20:FF:000386">
    <property type="entry name" value="Fibrillarin, putative"/>
    <property type="match status" value="1"/>
</dbReference>
<dbReference type="GO" id="GO:0031428">
    <property type="term" value="C:box C/D methylation guide snoRNP complex"/>
    <property type="evidence" value="ECO:0007669"/>
    <property type="project" value="TreeGrafter"/>
</dbReference>
<accession>A0A8C9GIH3</accession>
<dbReference type="GO" id="GO:1990259">
    <property type="term" value="F:histone H2AQ104 methyltransferase activity"/>
    <property type="evidence" value="ECO:0007669"/>
    <property type="project" value="TreeGrafter"/>
</dbReference>
<evidence type="ECO:0000256" key="2">
    <source>
        <dbReference type="ARBA" id="ARBA00010632"/>
    </source>
</evidence>
<evidence type="ECO:0000256" key="3">
    <source>
        <dbReference type="ARBA" id="ARBA00015190"/>
    </source>
</evidence>
<reference evidence="17" key="2">
    <citation type="submission" date="2025-09" db="UniProtKB">
        <authorList>
            <consortium name="Ensembl"/>
        </authorList>
    </citation>
    <scope>IDENTIFICATION</scope>
</reference>
<dbReference type="Proteomes" id="UP000694416">
    <property type="component" value="Unplaced"/>
</dbReference>
<evidence type="ECO:0000256" key="5">
    <source>
        <dbReference type="ARBA" id="ARBA00022552"/>
    </source>
</evidence>
<reference evidence="17" key="1">
    <citation type="submission" date="2025-08" db="UniProtKB">
        <authorList>
            <consortium name="Ensembl"/>
        </authorList>
    </citation>
    <scope>IDENTIFICATION</scope>
</reference>
<comment type="subcellular location">
    <subcellularLocation>
        <location evidence="1">Nucleus</location>
        <location evidence="1">Nucleolus</location>
    </subcellularLocation>
</comment>
<dbReference type="SMART" id="SM01206">
    <property type="entry name" value="Fibrillarin"/>
    <property type="match status" value="1"/>
</dbReference>
<evidence type="ECO:0000256" key="7">
    <source>
        <dbReference type="ARBA" id="ARBA00022679"/>
    </source>
</evidence>
<feature type="signal peptide" evidence="16">
    <location>
        <begin position="1"/>
        <end position="18"/>
    </location>
</feature>
<keyword evidence="4" id="KW-0488">Methylation</keyword>
<proteinExistence type="inferred from homology"/>
<comment type="catalytic activity">
    <reaction evidence="13">
        <text>L-glutaminyl-[histone H2A] + S-adenosyl-L-methionine = N(5)-methyl-L-glutaminyl-[histone H2A] + S-adenosyl-L-homocysteine + H(+)</text>
        <dbReference type="Rhea" id="RHEA:50904"/>
        <dbReference type="Rhea" id="RHEA-COMP:12837"/>
        <dbReference type="Rhea" id="RHEA-COMP:12839"/>
        <dbReference type="ChEBI" id="CHEBI:15378"/>
        <dbReference type="ChEBI" id="CHEBI:30011"/>
        <dbReference type="ChEBI" id="CHEBI:57856"/>
        <dbReference type="ChEBI" id="CHEBI:59789"/>
        <dbReference type="ChEBI" id="CHEBI:61891"/>
    </reaction>
</comment>
<evidence type="ECO:0000313" key="17">
    <source>
        <dbReference type="Ensembl" id="ENSPTEP00000004019.1"/>
    </source>
</evidence>
<organism evidence="17 18">
    <name type="scientific">Piliocolobus tephrosceles</name>
    <name type="common">Ugandan red Colobus</name>
    <dbReference type="NCBI Taxonomy" id="591936"/>
    <lineage>
        <taxon>Eukaryota</taxon>
        <taxon>Metazoa</taxon>
        <taxon>Chordata</taxon>
        <taxon>Craniata</taxon>
        <taxon>Vertebrata</taxon>
        <taxon>Euteleostomi</taxon>
        <taxon>Mammalia</taxon>
        <taxon>Eutheria</taxon>
        <taxon>Euarchontoglires</taxon>
        <taxon>Primates</taxon>
        <taxon>Haplorrhini</taxon>
        <taxon>Catarrhini</taxon>
        <taxon>Cercopithecidae</taxon>
        <taxon>Colobinae</taxon>
        <taxon>Piliocolobus</taxon>
    </lineage>
</organism>
<dbReference type="GO" id="GO:0008649">
    <property type="term" value="F:rRNA methyltransferase activity"/>
    <property type="evidence" value="ECO:0007669"/>
    <property type="project" value="TreeGrafter"/>
</dbReference>